<evidence type="ECO:0000313" key="4">
    <source>
        <dbReference type="Proteomes" id="UP000800035"/>
    </source>
</evidence>
<protein>
    <submittedName>
        <fullName evidence="3">Uncharacterized protein</fullName>
    </submittedName>
</protein>
<feature type="compositionally biased region" description="Basic and acidic residues" evidence="2">
    <location>
        <begin position="750"/>
        <end position="763"/>
    </location>
</feature>
<keyword evidence="4" id="KW-1185">Reference proteome</keyword>
<feature type="compositionally biased region" description="Low complexity" evidence="2">
    <location>
        <begin position="1065"/>
        <end position="1078"/>
    </location>
</feature>
<dbReference type="Proteomes" id="UP000800035">
    <property type="component" value="Unassembled WGS sequence"/>
</dbReference>
<feature type="coiled-coil region" evidence="1">
    <location>
        <begin position="350"/>
        <end position="399"/>
    </location>
</feature>
<feature type="region of interest" description="Disordered" evidence="2">
    <location>
        <begin position="735"/>
        <end position="812"/>
    </location>
</feature>
<feature type="compositionally biased region" description="Pro residues" evidence="2">
    <location>
        <begin position="987"/>
        <end position="998"/>
    </location>
</feature>
<proteinExistence type="predicted"/>
<dbReference type="OrthoDB" id="3789140at2759"/>
<feature type="compositionally biased region" description="Polar residues" evidence="2">
    <location>
        <begin position="926"/>
        <end position="936"/>
    </location>
</feature>
<name>A0A6A5TSS1_9PLEO</name>
<sequence length="1114" mass="123787">MAVLDCVRDCAQNHPISVAAGLIIALPGTYFLVTGQSMSCAVGLCDEATSPSSSPLASMVRGLSVYESHHPLDTRLNLAVSKWADKPASVFPIRIVQSTSNNIASFLTAVGDRLGLDAQRLLELFDERWDSHFSFSRLLSVAITTALPGSFLVFIRNRPQSWAARHQRGIANALHIFALVTVANQQISVQDLLVTAFVMVSFEALQRIVSHHGSDAVSEPAIETLLSQTHATVAKTDITPPTGLDENPLDNTSHIEDEDDGDLIMNSTTGSKDDEIARLRRMVTESRTAGKVKDIELKRTQGELKSARDTLNETFGEYSSLKDEMRTMKQTLGRDHQAIVYRKDIELFALRKANEQKENYINDRESKLEDISRTKKATLELKDAQIRNLQDRIKFLEAQESSRVSEGEDFKIDSAVDDDNDSHSNSAVKVKLLRVKGRNSLEIESIIEEKESEISKLKLDLSKAKSAATAPSKTQDELRRAWDATYAAQTALKEERVRHAQTQEKLREEVLRVEEQLKTSSPHNSFTALPTIEEQDKKELEAMFNAAQGDNLRLYAEVEALEKRVRESNARVFSAEQEAEALREQLHLEKTINEDMETARPSLVHRVHFQRMEGQLNESRNALQEKEQEILTLKKGVAEKEEKVEGAVKEKVEAIETRAKIEEENENLRKSVAELENTKIQLMKDHERLAKYRARQRTASAEARGASARSSGATLITEPVTVTEAMEPMPMSTPVSVVRANGHTPTSKGDYAHHDNEHDRELPARPVSLGTPTPSSSIQGTPERHRRGGGADTNANRLSMISNDIPPPELRAGRRKNLTLKGIMRKLAGRDESFEERHSTPSEEKRKTWGKGGKVVKEKGGKDGGEEKRMREKRTEEMENWMEKERPKTALLPKDMNKNVVLRPKTADTAGLMSGAGAKDFGTMVTPPQTIKLVQNETENGEKEEKEKEIQDERKGEQAQAQAQTQRQPQPQTQVQRPRTSSAPLPTKTPPPPPPPLPSDILPLPTKREERPLTAAPATVSAALKKENGKEQRPKMSSLGSRYYATSPEATGASVRPQTASGILAGARTQTATAPTTASDVKEKEKGEGKEKKKRWSLGGGNSRKLLRKSTVLQ</sequence>
<feature type="compositionally biased region" description="Basic and acidic residues" evidence="2">
    <location>
        <begin position="829"/>
        <end position="847"/>
    </location>
</feature>
<gene>
    <name evidence="3" type="ORF">CC80DRAFT_552742</name>
</gene>
<accession>A0A6A5TSS1</accession>
<feature type="compositionally biased region" description="Low complexity" evidence="2">
    <location>
        <begin position="958"/>
        <end position="986"/>
    </location>
</feature>
<evidence type="ECO:0000256" key="1">
    <source>
        <dbReference type="SAM" id="Coils"/>
    </source>
</evidence>
<feature type="compositionally biased region" description="Polar residues" evidence="2">
    <location>
        <begin position="793"/>
        <end position="802"/>
    </location>
</feature>
<reference evidence="3" key="1">
    <citation type="journal article" date="2020" name="Stud. Mycol.">
        <title>101 Dothideomycetes genomes: a test case for predicting lifestyles and emergence of pathogens.</title>
        <authorList>
            <person name="Haridas S."/>
            <person name="Albert R."/>
            <person name="Binder M."/>
            <person name="Bloem J."/>
            <person name="Labutti K."/>
            <person name="Salamov A."/>
            <person name="Andreopoulos B."/>
            <person name="Baker S."/>
            <person name="Barry K."/>
            <person name="Bills G."/>
            <person name="Bluhm B."/>
            <person name="Cannon C."/>
            <person name="Castanera R."/>
            <person name="Culley D."/>
            <person name="Daum C."/>
            <person name="Ezra D."/>
            <person name="Gonzalez J."/>
            <person name="Henrissat B."/>
            <person name="Kuo A."/>
            <person name="Liang C."/>
            <person name="Lipzen A."/>
            <person name="Lutzoni F."/>
            <person name="Magnuson J."/>
            <person name="Mondo S."/>
            <person name="Nolan M."/>
            <person name="Ohm R."/>
            <person name="Pangilinan J."/>
            <person name="Park H.-J."/>
            <person name="Ramirez L."/>
            <person name="Alfaro M."/>
            <person name="Sun H."/>
            <person name="Tritt A."/>
            <person name="Yoshinaga Y."/>
            <person name="Zwiers L.-H."/>
            <person name="Turgeon B."/>
            <person name="Goodwin S."/>
            <person name="Spatafora J."/>
            <person name="Crous P."/>
            <person name="Grigoriev I."/>
        </authorList>
    </citation>
    <scope>NUCLEOTIDE SEQUENCE</scope>
    <source>
        <strain evidence="3">CBS 675.92</strain>
    </source>
</reference>
<feature type="region of interest" description="Disordered" evidence="2">
    <location>
        <begin position="829"/>
        <end position="1114"/>
    </location>
</feature>
<evidence type="ECO:0000313" key="3">
    <source>
        <dbReference type="EMBL" id="KAF1951987.1"/>
    </source>
</evidence>
<feature type="compositionally biased region" description="Basic and acidic residues" evidence="2">
    <location>
        <begin position="1080"/>
        <end position="1091"/>
    </location>
</feature>
<evidence type="ECO:0000256" key="2">
    <source>
        <dbReference type="SAM" id="MobiDB-lite"/>
    </source>
</evidence>
<dbReference type="AlphaFoldDB" id="A0A6A5TSS1"/>
<feature type="coiled-coil region" evidence="1">
    <location>
        <begin position="609"/>
        <end position="685"/>
    </location>
</feature>
<feature type="compositionally biased region" description="Polar residues" evidence="2">
    <location>
        <begin position="770"/>
        <end position="780"/>
    </location>
</feature>
<feature type="compositionally biased region" description="Basic and acidic residues" evidence="2">
    <location>
        <begin position="1024"/>
        <end position="1034"/>
    </location>
</feature>
<organism evidence="3 4">
    <name type="scientific">Byssothecium circinans</name>
    <dbReference type="NCBI Taxonomy" id="147558"/>
    <lineage>
        <taxon>Eukaryota</taxon>
        <taxon>Fungi</taxon>
        <taxon>Dikarya</taxon>
        <taxon>Ascomycota</taxon>
        <taxon>Pezizomycotina</taxon>
        <taxon>Dothideomycetes</taxon>
        <taxon>Pleosporomycetidae</taxon>
        <taxon>Pleosporales</taxon>
        <taxon>Massarineae</taxon>
        <taxon>Massarinaceae</taxon>
        <taxon>Byssothecium</taxon>
    </lineage>
</organism>
<dbReference type="EMBL" id="ML977013">
    <property type="protein sequence ID" value="KAF1951987.1"/>
    <property type="molecule type" value="Genomic_DNA"/>
</dbReference>
<keyword evidence="1" id="KW-0175">Coiled coil</keyword>
<feature type="compositionally biased region" description="Basic and acidic residues" evidence="2">
    <location>
        <begin position="940"/>
        <end position="957"/>
    </location>
</feature>
<feature type="coiled-coil region" evidence="1">
    <location>
        <begin position="551"/>
        <end position="585"/>
    </location>
</feature>
<feature type="compositionally biased region" description="Basic and acidic residues" evidence="2">
    <location>
        <begin position="855"/>
        <end position="888"/>
    </location>
</feature>